<keyword evidence="11" id="KW-1185">Reference proteome</keyword>
<keyword evidence="7" id="KW-0143">Chaperone</keyword>
<proteinExistence type="predicted"/>
<sequence>MATHLDLEEQEQLDQLKHFWNTYGTLITWAVLLVAGAFVAWNGWQYFQRNKAAQASALYDEVERSAQAGDTARIERALADMKAKFAGTAYAQQAGLLAARSLYDKGNAEASRGALAWVAENAVDPGYKMVAKLRLAGELLDAKSYDEALKRLSGDVPKEFEALVADRKGDIYLAQGRREEAKAEYQKAWSAFDTRTEYRRLVEIKLNAVGVDPKSLTPQTGAASPAKNTP</sequence>
<evidence type="ECO:0000256" key="7">
    <source>
        <dbReference type="ARBA" id="ARBA00023186"/>
    </source>
</evidence>
<evidence type="ECO:0000256" key="4">
    <source>
        <dbReference type="ARBA" id="ARBA00022692"/>
    </source>
</evidence>
<comment type="caution">
    <text evidence="10">The sequence shown here is derived from an EMBL/GenBank/DDBJ whole genome shotgun (WGS) entry which is preliminary data.</text>
</comment>
<dbReference type="InterPro" id="IPR026039">
    <property type="entry name" value="YfgM"/>
</dbReference>
<keyword evidence="6 8" id="KW-0472">Membrane</keyword>
<accession>A0ABU8VI26</accession>
<dbReference type="EMBL" id="JBBKZU010000008">
    <property type="protein sequence ID" value="MEJ8813253.1"/>
    <property type="molecule type" value="Genomic_DNA"/>
</dbReference>
<dbReference type="Proteomes" id="UP001365846">
    <property type="component" value="Unassembled WGS sequence"/>
</dbReference>
<comment type="subcellular location">
    <subcellularLocation>
        <location evidence="2">Cell membrane</location>
    </subcellularLocation>
    <subcellularLocation>
        <location evidence="1">Membrane</location>
        <topology evidence="1">Single-pass membrane protein</topology>
    </subcellularLocation>
</comment>
<name>A0ABU8VI26_9BURK</name>
<dbReference type="PIRSF" id="PIRSF006170">
    <property type="entry name" value="YfgM"/>
    <property type="match status" value="1"/>
</dbReference>
<dbReference type="PANTHER" id="PTHR38035:SF1">
    <property type="entry name" value="ANCILLARY SECYEG TRANSLOCON SUBUNIT"/>
    <property type="match status" value="1"/>
</dbReference>
<gene>
    <name evidence="10" type="ORF">WKW77_19355</name>
</gene>
<evidence type="ECO:0000256" key="3">
    <source>
        <dbReference type="ARBA" id="ARBA00022475"/>
    </source>
</evidence>
<evidence type="ECO:0000256" key="2">
    <source>
        <dbReference type="ARBA" id="ARBA00004236"/>
    </source>
</evidence>
<evidence type="ECO:0000313" key="10">
    <source>
        <dbReference type="EMBL" id="MEJ8813253.1"/>
    </source>
</evidence>
<dbReference type="InterPro" id="IPR018704">
    <property type="entry name" value="SecYEG/CpoB_TPR"/>
</dbReference>
<keyword evidence="4 8" id="KW-0812">Transmembrane</keyword>
<organism evidence="10 11">
    <name type="scientific">Variovorax ureilyticus</name>
    <dbReference type="NCBI Taxonomy" id="1836198"/>
    <lineage>
        <taxon>Bacteria</taxon>
        <taxon>Pseudomonadati</taxon>
        <taxon>Pseudomonadota</taxon>
        <taxon>Betaproteobacteria</taxon>
        <taxon>Burkholderiales</taxon>
        <taxon>Comamonadaceae</taxon>
        <taxon>Variovorax</taxon>
    </lineage>
</organism>
<keyword evidence="3" id="KW-1003">Cell membrane</keyword>
<evidence type="ECO:0000313" key="11">
    <source>
        <dbReference type="Proteomes" id="UP001365846"/>
    </source>
</evidence>
<evidence type="ECO:0000256" key="8">
    <source>
        <dbReference type="SAM" id="Phobius"/>
    </source>
</evidence>
<evidence type="ECO:0000256" key="6">
    <source>
        <dbReference type="ARBA" id="ARBA00023136"/>
    </source>
</evidence>
<evidence type="ECO:0000256" key="5">
    <source>
        <dbReference type="ARBA" id="ARBA00022989"/>
    </source>
</evidence>
<evidence type="ECO:0000256" key="1">
    <source>
        <dbReference type="ARBA" id="ARBA00004167"/>
    </source>
</evidence>
<feature type="transmembrane region" description="Helical" evidence="8">
    <location>
        <begin position="20"/>
        <end position="41"/>
    </location>
</feature>
<keyword evidence="5 8" id="KW-1133">Transmembrane helix</keyword>
<dbReference type="PANTHER" id="PTHR38035">
    <property type="entry name" value="UPF0070 PROTEIN YFGM"/>
    <property type="match status" value="1"/>
</dbReference>
<evidence type="ECO:0000259" key="9">
    <source>
        <dbReference type="Pfam" id="PF09976"/>
    </source>
</evidence>
<protein>
    <submittedName>
        <fullName evidence="10">Tetratricopeptide repeat protein</fullName>
    </submittedName>
</protein>
<feature type="domain" description="Ancillary SecYEG translocon subunit/Cell division coordinator CpoB TPR" evidence="9">
    <location>
        <begin position="17"/>
        <end position="210"/>
    </location>
</feature>
<dbReference type="RefSeq" id="WP_340358492.1">
    <property type="nucleotide sequence ID" value="NZ_JBBKZU010000008.1"/>
</dbReference>
<reference evidence="10 11" key="1">
    <citation type="submission" date="2024-03" db="EMBL/GenBank/DDBJ databases">
        <title>Novel species of the genus Variovorax.</title>
        <authorList>
            <person name="Liu Q."/>
            <person name="Xin Y.-H."/>
        </authorList>
    </citation>
    <scope>NUCLEOTIDE SEQUENCE [LARGE SCALE GENOMIC DNA]</scope>
    <source>
        <strain evidence="10 11">KACC 18899</strain>
    </source>
</reference>
<dbReference type="Pfam" id="PF09976">
    <property type="entry name" value="TPR_21"/>
    <property type="match status" value="1"/>
</dbReference>